<organism evidence="1 2">
    <name type="scientific">Rhizobium grahamii CCGE 502</name>
    <dbReference type="NCBI Taxonomy" id="990285"/>
    <lineage>
        <taxon>Bacteria</taxon>
        <taxon>Pseudomonadati</taxon>
        <taxon>Pseudomonadota</taxon>
        <taxon>Alphaproteobacteria</taxon>
        <taxon>Hyphomicrobiales</taxon>
        <taxon>Rhizobiaceae</taxon>
        <taxon>Rhizobium/Agrobacterium group</taxon>
        <taxon>Rhizobium</taxon>
    </lineage>
</organism>
<sequence length="70" mass="7926">MEQAIGPDGHALLRRIRLLRDQHLAADETDRQLLLSLIARGHVRRCGSAHARLTLTSKGNTQLDRLMRCE</sequence>
<dbReference type="HOGENOM" id="CLU_2755085_0_0_5"/>
<dbReference type="AlphaFoldDB" id="S3HL11"/>
<accession>S3HL11</accession>
<evidence type="ECO:0000313" key="1">
    <source>
        <dbReference type="EMBL" id="EPE99512.1"/>
    </source>
</evidence>
<dbReference type="EMBL" id="AEYE02000005">
    <property type="protein sequence ID" value="EPE99512.1"/>
    <property type="molecule type" value="Genomic_DNA"/>
</dbReference>
<reference evidence="1 2" key="1">
    <citation type="journal article" date="2012" name="J. Bacteriol.">
        <title>Genome sequence of Rhizobium grahamii CCGE502, a broad-host-range symbiont with low nodulation competitiveness in Phaseolus vulgaris.</title>
        <authorList>
            <person name="Althabegoiti M.J."/>
            <person name="Lozano L."/>
            <person name="Torres-Tejerizo G."/>
            <person name="Ormeno-Orrillo E."/>
            <person name="Rogel M.A."/>
            <person name="Gonzalez V."/>
            <person name="Martinez-Romero E."/>
        </authorList>
    </citation>
    <scope>NUCLEOTIDE SEQUENCE [LARGE SCALE GENOMIC DNA]</scope>
    <source>
        <strain evidence="1 2">CCGE 502</strain>
    </source>
</reference>
<dbReference type="RefSeq" id="WP_016553072.1">
    <property type="nucleotide sequence ID" value="NZ_AEYE02000005.1"/>
</dbReference>
<dbReference type="Proteomes" id="UP000014411">
    <property type="component" value="Unassembled WGS sequence"/>
</dbReference>
<protein>
    <submittedName>
        <fullName evidence="1">Uncharacterized protein</fullName>
    </submittedName>
</protein>
<proteinExistence type="predicted"/>
<keyword evidence="2" id="KW-1185">Reference proteome</keyword>
<gene>
    <name evidence="1" type="ORF">RGCCGE502_04995</name>
</gene>
<evidence type="ECO:0000313" key="2">
    <source>
        <dbReference type="Proteomes" id="UP000014411"/>
    </source>
</evidence>
<name>S3HL11_9HYPH</name>
<comment type="caution">
    <text evidence="1">The sequence shown here is derived from an EMBL/GenBank/DDBJ whole genome shotgun (WGS) entry which is preliminary data.</text>
</comment>
<dbReference type="STRING" id="990285.RGCCGE502_04995"/>